<reference evidence="2 6" key="2">
    <citation type="journal article" date="2019" name="Nat. Med.">
        <title>A library of human gut bacterial isolates paired with longitudinal multiomics data enables mechanistic microbiome research.</title>
        <authorList>
            <person name="Poyet M."/>
            <person name="Groussin M."/>
            <person name="Gibbons S.M."/>
            <person name="Avila-Pacheco J."/>
            <person name="Jiang X."/>
            <person name="Kearney S.M."/>
            <person name="Perrotta A.R."/>
            <person name="Berdy B."/>
            <person name="Zhao S."/>
            <person name="Lieberman T.D."/>
            <person name="Swanson P.K."/>
            <person name="Smith M."/>
            <person name="Roesemann S."/>
            <person name="Alexander J.E."/>
            <person name="Rich S.A."/>
            <person name="Livny J."/>
            <person name="Vlamakis H."/>
            <person name="Clish C."/>
            <person name="Bullock K."/>
            <person name="Deik A."/>
            <person name="Scott J."/>
            <person name="Pierce K.A."/>
            <person name="Xavier R.J."/>
            <person name="Alm E.J."/>
        </authorList>
    </citation>
    <scope>NUCLEOTIDE SEQUENCE [LARGE SCALE GENOMIC DNA]</scope>
    <source>
        <strain evidence="2 6">BIOML-A15</strain>
    </source>
</reference>
<name>A0A1Y4P9U7_BACOV</name>
<evidence type="ECO:0000259" key="1">
    <source>
        <dbReference type="Pfam" id="PF12697"/>
    </source>
</evidence>
<dbReference type="Proteomes" id="UP001215078">
    <property type="component" value="Unassembled WGS sequence"/>
</dbReference>
<keyword evidence="2" id="KW-0378">Hydrolase</keyword>
<sequence>MRTFIFYMVAIALLSGCHTYNKDVIRIEEQGSFAVGGTVLTDSLGHNYHGDHAYVFYQKPVDARKYPLVFAHGVGQFSKTWETTPDGREGFQNIFLRRGFSTYLVDQPRRGNAGRSTETVTISPVFDEEEWFNRFRVGIYPDYFEGVQFSHNKEVLNQYFRQMTPTIGSIDLNVFSDAYAALFDKIGTAILVTHSQGGGVGWLTLPKTKNIKAIVAYEPGTNVPFPKGKMPEEGKVPTLSKKTEGVEVPMSVFMEFTKIPIIVYFGDNLPKTNEHPELYEWTRRLHLMRKWAKMLNDLGGDVTVIHLPEVGLHGNTHFPFSDLNNIAVADHLSKWLHEKGLD</sequence>
<dbReference type="InterPro" id="IPR050228">
    <property type="entry name" value="Carboxylesterase_BioH"/>
</dbReference>
<evidence type="ECO:0000313" key="2">
    <source>
        <dbReference type="EMBL" id="KAA4620195.1"/>
    </source>
</evidence>
<dbReference type="AlphaFoldDB" id="A0A1Y4P9U7"/>
<protein>
    <submittedName>
        <fullName evidence="2">Alpha/beta fold hydrolase</fullName>
    </submittedName>
</protein>
<dbReference type="PANTHER" id="PTHR43194">
    <property type="entry name" value="HYDROLASE ALPHA/BETA FOLD FAMILY"/>
    <property type="match status" value="1"/>
</dbReference>
<dbReference type="EMBL" id="VWFP01000038">
    <property type="protein sequence ID" value="KAA4620195.1"/>
    <property type="molecule type" value="Genomic_DNA"/>
</dbReference>
<evidence type="ECO:0000313" key="5">
    <source>
        <dbReference type="Proteomes" id="UP000283329"/>
    </source>
</evidence>
<dbReference type="Pfam" id="PF12697">
    <property type="entry name" value="Abhydrolase_6"/>
    <property type="match status" value="1"/>
</dbReference>
<reference evidence="3" key="3">
    <citation type="submission" date="2022-10" db="EMBL/GenBank/DDBJ databases">
        <title>Human gut microbiome strain richness.</title>
        <authorList>
            <person name="Chen-Liaw A."/>
        </authorList>
    </citation>
    <scope>NUCLEOTIDE SEQUENCE</scope>
    <source>
        <strain evidence="3">RTP21484st1_H8_RTP21484_190118</strain>
    </source>
</reference>
<evidence type="ECO:0000313" key="6">
    <source>
        <dbReference type="Proteomes" id="UP000424805"/>
    </source>
</evidence>
<dbReference type="Proteomes" id="UP000283329">
    <property type="component" value="Unassembled WGS sequence"/>
</dbReference>
<dbReference type="RefSeq" id="WP_004324457.1">
    <property type="nucleotide sequence ID" value="NZ_BAABYV010000001.1"/>
</dbReference>
<accession>A0A1Y4P9U7</accession>
<reference evidence="4 5" key="1">
    <citation type="submission" date="2018-08" db="EMBL/GenBank/DDBJ databases">
        <title>A genome reference for cultivated species of the human gut microbiota.</title>
        <authorList>
            <person name="Zou Y."/>
            <person name="Xue W."/>
            <person name="Luo G."/>
        </authorList>
    </citation>
    <scope>NUCLEOTIDE SEQUENCE [LARGE SCALE GENOMIC DNA]</scope>
    <source>
        <strain evidence="4 5">AM17-48</strain>
    </source>
</reference>
<feature type="domain" description="AB hydrolase-1" evidence="1">
    <location>
        <begin position="68"/>
        <end position="290"/>
    </location>
</feature>
<dbReference type="InterPro" id="IPR029058">
    <property type="entry name" value="AB_hydrolase_fold"/>
</dbReference>
<dbReference type="EMBL" id="JAQQPO010000039">
    <property type="protein sequence ID" value="MDC7961158.1"/>
    <property type="molecule type" value="Genomic_DNA"/>
</dbReference>
<proteinExistence type="predicted"/>
<gene>
    <name evidence="4" type="ORF">DW206_21985</name>
    <name evidence="2" type="ORF">F3B90_24360</name>
    <name evidence="3" type="ORF">PQ628_23440</name>
</gene>
<dbReference type="Proteomes" id="UP000424805">
    <property type="component" value="Unassembled WGS sequence"/>
</dbReference>
<comment type="caution">
    <text evidence="2">The sequence shown here is derived from an EMBL/GenBank/DDBJ whole genome shotgun (WGS) entry which is preliminary data.</text>
</comment>
<dbReference type="PANTHER" id="PTHR43194:SF4">
    <property type="entry name" value="AB HYDROLASE-1 DOMAIN-CONTAINING PROTEIN"/>
    <property type="match status" value="1"/>
</dbReference>
<dbReference type="EMBL" id="QRJR01000032">
    <property type="protein sequence ID" value="RHH40650.1"/>
    <property type="molecule type" value="Genomic_DNA"/>
</dbReference>
<evidence type="ECO:0000313" key="4">
    <source>
        <dbReference type="EMBL" id="RHH40650.1"/>
    </source>
</evidence>
<dbReference type="InterPro" id="IPR000073">
    <property type="entry name" value="AB_hydrolase_1"/>
</dbReference>
<dbReference type="Gene3D" id="3.40.50.1820">
    <property type="entry name" value="alpha/beta hydrolase"/>
    <property type="match status" value="1"/>
</dbReference>
<dbReference type="GO" id="GO:0016787">
    <property type="term" value="F:hydrolase activity"/>
    <property type="evidence" value="ECO:0007669"/>
    <property type="project" value="UniProtKB-KW"/>
</dbReference>
<organism evidence="2 6">
    <name type="scientific">Bacteroides ovatus</name>
    <dbReference type="NCBI Taxonomy" id="28116"/>
    <lineage>
        <taxon>Bacteria</taxon>
        <taxon>Pseudomonadati</taxon>
        <taxon>Bacteroidota</taxon>
        <taxon>Bacteroidia</taxon>
        <taxon>Bacteroidales</taxon>
        <taxon>Bacteroidaceae</taxon>
        <taxon>Bacteroides</taxon>
    </lineage>
</organism>
<dbReference type="CDD" id="cd12810">
    <property type="entry name" value="Esterase_713_like-3"/>
    <property type="match status" value="1"/>
</dbReference>
<dbReference type="PROSITE" id="PS51257">
    <property type="entry name" value="PROKAR_LIPOPROTEIN"/>
    <property type="match status" value="1"/>
</dbReference>
<evidence type="ECO:0000313" key="3">
    <source>
        <dbReference type="EMBL" id="MDC7961158.1"/>
    </source>
</evidence>
<dbReference type="SUPFAM" id="SSF53474">
    <property type="entry name" value="alpha/beta-Hydrolases"/>
    <property type="match status" value="1"/>
</dbReference>